<organism evidence="2 3">
    <name type="scientific">Daejeonella rubra</name>
    <dbReference type="NCBI Taxonomy" id="990371"/>
    <lineage>
        <taxon>Bacteria</taxon>
        <taxon>Pseudomonadati</taxon>
        <taxon>Bacteroidota</taxon>
        <taxon>Sphingobacteriia</taxon>
        <taxon>Sphingobacteriales</taxon>
        <taxon>Sphingobacteriaceae</taxon>
        <taxon>Daejeonella</taxon>
    </lineage>
</organism>
<dbReference type="EMBL" id="FNHH01000004">
    <property type="protein sequence ID" value="SDL97776.1"/>
    <property type="molecule type" value="Genomic_DNA"/>
</dbReference>
<dbReference type="STRING" id="990371.SAMN05421813_104119"/>
<dbReference type="PROSITE" id="PS51257">
    <property type="entry name" value="PROKAR_LIPOPROTEIN"/>
    <property type="match status" value="1"/>
</dbReference>
<reference evidence="3" key="1">
    <citation type="submission" date="2016-10" db="EMBL/GenBank/DDBJ databases">
        <authorList>
            <person name="Varghese N."/>
            <person name="Submissions S."/>
        </authorList>
    </citation>
    <scope>NUCLEOTIDE SEQUENCE [LARGE SCALE GENOMIC DNA]</scope>
    <source>
        <strain evidence="3">DSM 24536</strain>
    </source>
</reference>
<name>A0A1G9PG32_9SPHI</name>
<evidence type="ECO:0008006" key="4">
    <source>
        <dbReference type="Google" id="ProtNLM"/>
    </source>
</evidence>
<gene>
    <name evidence="2" type="ORF">SAMN05421813_104119</name>
</gene>
<proteinExistence type="predicted"/>
<accession>A0A1G9PG32</accession>
<protein>
    <recommendedName>
        <fullName evidence="4">Outer membrane protein beta-barrel domain-containing protein</fullName>
    </recommendedName>
</protein>
<sequence>MNKSTIIISLSLFILSSCSSLYMPNVPNTPMLSSKNELHAAAHISLKGNTSFNSAYAVSDHFAILLNGSIMNNDKNRKDFSHNLLETGAGYFTTLGPDKNRILEIYGGFGKGNSERIYKQDSGTLIEERQETSFGKTFLQVNYSSKRMKTLNLFGARFPLNYGTALRISHVKMNKFTINDLAQVKEDNIFVEPVFFTRMAISRTVQLQYTSGSNFGLKNRKFLTAGSSVLSVGLVINVGGKNNASTPANTPIP</sequence>
<keyword evidence="1" id="KW-0732">Signal</keyword>
<dbReference type="AlphaFoldDB" id="A0A1G9PG32"/>
<keyword evidence="3" id="KW-1185">Reference proteome</keyword>
<evidence type="ECO:0000313" key="2">
    <source>
        <dbReference type="EMBL" id="SDL97776.1"/>
    </source>
</evidence>
<feature type="chain" id="PRO_5011557992" description="Outer membrane protein beta-barrel domain-containing protein" evidence="1">
    <location>
        <begin position="23"/>
        <end position="253"/>
    </location>
</feature>
<dbReference type="Proteomes" id="UP000199226">
    <property type="component" value="Unassembled WGS sequence"/>
</dbReference>
<evidence type="ECO:0000313" key="3">
    <source>
        <dbReference type="Proteomes" id="UP000199226"/>
    </source>
</evidence>
<evidence type="ECO:0000256" key="1">
    <source>
        <dbReference type="SAM" id="SignalP"/>
    </source>
</evidence>
<feature type="signal peptide" evidence="1">
    <location>
        <begin position="1"/>
        <end position="22"/>
    </location>
</feature>
<dbReference type="OrthoDB" id="1337415at2"/>